<gene>
    <name evidence="3" type="ORF">E8L99_03610</name>
</gene>
<dbReference type="RefSeq" id="WP_137098263.1">
    <property type="nucleotide sequence ID" value="NZ_CP039865.1"/>
</dbReference>
<proteinExistence type="inferred from homology"/>
<reference evidence="3 4" key="1">
    <citation type="submission" date="2019-04" db="EMBL/GenBank/DDBJ databases">
        <title>Phreatobacter aquaticus sp. nov.</title>
        <authorList>
            <person name="Choi A."/>
            <person name="Baek K."/>
        </authorList>
    </citation>
    <scope>NUCLEOTIDE SEQUENCE [LARGE SCALE GENOMIC DNA]</scope>
    <source>
        <strain evidence="3 4">NMCR1094</strain>
    </source>
</reference>
<evidence type="ECO:0000313" key="3">
    <source>
        <dbReference type="EMBL" id="QCK84929.1"/>
    </source>
</evidence>
<dbReference type="PROSITE" id="PS51318">
    <property type="entry name" value="TAT"/>
    <property type="match status" value="1"/>
</dbReference>
<comment type="similarity">
    <text evidence="1">Belongs to the UPF0065 (bug) family.</text>
</comment>
<feature type="signal peptide" evidence="2">
    <location>
        <begin position="1"/>
        <end position="33"/>
    </location>
</feature>
<dbReference type="PANTHER" id="PTHR42928:SF5">
    <property type="entry name" value="BLR1237 PROTEIN"/>
    <property type="match status" value="1"/>
</dbReference>
<dbReference type="InterPro" id="IPR006311">
    <property type="entry name" value="TAT_signal"/>
</dbReference>
<dbReference type="PIRSF" id="PIRSF017082">
    <property type="entry name" value="YflP"/>
    <property type="match status" value="1"/>
</dbReference>
<dbReference type="InterPro" id="IPR005064">
    <property type="entry name" value="BUG"/>
</dbReference>
<name>A0A4D7QGE2_9HYPH</name>
<dbReference type="AlphaFoldDB" id="A0A4D7QGE2"/>
<feature type="chain" id="PRO_5020528896" evidence="2">
    <location>
        <begin position="34"/>
        <end position="328"/>
    </location>
</feature>
<protein>
    <submittedName>
        <fullName evidence="3">Tripartite tricarboxylate transporter substrate binding protein</fullName>
    </submittedName>
</protein>
<dbReference type="OrthoDB" id="8153547at2"/>
<dbReference type="SUPFAM" id="SSF53850">
    <property type="entry name" value="Periplasmic binding protein-like II"/>
    <property type="match status" value="1"/>
</dbReference>
<dbReference type="InterPro" id="IPR042100">
    <property type="entry name" value="Bug_dom1"/>
</dbReference>
<evidence type="ECO:0000256" key="1">
    <source>
        <dbReference type="ARBA" id="ARBA00006987"/>
    </source>
</evidence>
<dbReference type="PANTHER" id="PTHR42928">
    <property type="entry name" value="TRICARBOXYLATE-BINDING PROTEIN"/>
    <property type="match status" value="1"/>
</dbReference>
<dbReference type="Pfam" id="PF03401">
    <property type="entry name" value="TctC"/>
    <property type="match status" value="1"/>
</dbReference>
<evidence type="ECO:0000313" key="4">
    <source>
        <dbReference type="Proteomes" id="UP000298588"/>
    </source>
</evidence>
<keyword evidence="2" id="KW-0732">Signal</keyword>
<dbReference type="Gene3D" id="3.40.190.10">
    <property type="entry name" value="Periplasmic binding protein-like II"/>
    <property type="match status" value="1"/>
</dbReference>
<keyword evidence="4" id="KW-1185">Reference proteome</keyword>
<accession>A0A4D7QGE2</accession>
<evidence type="ECO:0000256" key="2">
    <source>
        <dbReference type="SAM" id="SignalP"/>
    </source>
</evidence>
<sequence length="328" mass="34558">MPHDPRTIHRRAFLSTAALSVAGLSLSSGPASAQAAYPNQMVRLIVPFTPGSMTDILARSLAEKLRETWGQQVIVENRPGIAGTGGVARSAPDGYTLMLTSNGHAVIRAVNRDATFDPVKDFTGIAKVASMPSILIAPADGEIRTIKDLVEAAKARPGQLNYGSAGLGSSTGIAAEVFRQATGTRMQLVPYRGMPESQTAVLRGDSAFAFTFFNVGGDLIQAGRLRALAVTGETRIPQLPNVPTFREAGLTDFTYDAWFGVMGPAGMPKPMVDKIAGDIAKALAAPDMKDRFTGQGVNLVTTTPSAFDAEIARDAERYGPLVRQAAGG</sequence>
<organism evidence="3 4">
    <name type="scientific">Phreatobacter aquaticus</name>
    <dbReference type="NCBI Taxonomy" id="2570229"/>
    <lineage>
        <taxon>Bacteria</taxon>
        <taxon>Pseudomonadati</taxon>
        <taxon>Pseudomonadota</taxon>
        <taxon>Alphaproteobacteria</taxon>
        <taxon>Hyphomicrobiales</taxon>
        <taxon>Phreatobacteraceae</taxon>
        <taxon>Phreatobacter</taxon>
    </lineage>
</organism>
<dbReference type="EMBL" id="CP039865">
    <property type="protein sequence ID" value="QCK84929.1"/>
    <property type="molecule type" value="Genomic_DNA"/>
</dbReference>
<dbReference type="Proteomes" id="UP000298588">
    <property type="component" value="Chromosome"/>
</dbReference>
<dbReference type="CDD" id="cd13578">
    <property type="entry name" value="PBP2_Bug27"/>
    <property type="match status" value="1"/>
</dbReference>
<dbReference type="Gene3D" id="3.40.190.150">
    <property type="entry name" value="Bordetella uptake gene, domain 1"/>
    <property type="match status" value="1"/>
</dbReference>
<dbReference type="KEGG" id="paqt:E8L99_03610"/>